<dbReference type="GO" id="GO:0015035">
    <property type="term" value="F:protein-disulfide reductase activity"/>
    <property type="evidence" value="ECO:0007669"/>
    <property type="project" value="InterPro"/>
</dbReference>
<proteinExistence type="predicted"/>
<keyword evidence="2" id="KW-1185">Reference proteome</keyword>
<dbReference type="Pfam" id="PF04134">
    <property type="entry name" value="DCC1-like"/>
    <property type="match status" value="1"/>
</dbReference>
<dbReference type="InterPro" id="IPR007263">
    <property type="entry name" value="DCC1-like"/>
</dbReference>
<dbReference type="PANTHER" id="PTHR34290">
    <property type="entry name" value="SI:CH73-390P7.2"/>
    <property type="match status" value="1"/>
</dbReference>
<name>A0A4R6M9E8_9GAMM</name>
<dbReference type="AlphaFoldDB" id="A0A4R6M9E8"/>
<sequence length="128" mass="14950">MIFFYDSLCPLCTAEVSQLGRYDTTHTITFVDIHNVVEMEKYPHVDPISANTRLHLINNSGQLLTGLDATYTVWHHVGKHRWLKLLRLPLIRHIADLAYVFFAKHRYTISYLFTGKRRCSSCTIKRDL</sequence>
<dbReference type="RefSeq" id="WP_133503560.1">
    <property type="nucleotide sequence ID" value="NZ_SNXC01000011.1"/>
</dbReference>
<organism evidence="1 2">
    <name type="scientific">Marinomonas balearica</name>
    <dbReference type="NCBI Taxonomy" id="491947"/>
    <lineage>
        <taxon>Bacteria</taxon>
        <taxon>Pseudomonadati</taxon>
        <taxon>Pseudomonadota</taxon>
        <taxon>Gammaproteobacteria</taxon>
        <taxon>Oceanospirillales</taxon>
        <taxon>Oceanospirillaceae</taxon>
        <taxon>Marinomonas</taxon>
    </lineage>
</organism>
<accession>A0A4R6M9E8</accession>
<dbReference type="EMBL" id="SNXC01000011">
    <property type="protein sequence ID" value="TDO98128.1"/>
    <property type="molecule type" value="Genomic_DNA"/>
</dbReference>
<evidence type="ECO:0000313" key="2">
    <source>
        <dbReference type="Proteomes" id="UP000294656"/>
    </source>
</evidence>
<dbReference type="PANTHER" id="PTHR34290:SF2">
    <property type="entry name" value="OS04G0668800 PROTEIN"/>
    <property type="match status" value="1"/>
</dbReference>
<comment type="caution">
    <text evidence="1">The sequence shown here is derived from an EMBL/GenBank/DDBJ whole genome shotgun (WGS) entry which is preliminary data.</text>
</comment>
<protein>
    <submittedName>
        <fullName evidence="1">Putative DCC family thiol-disulfide oxidoreductase YuxK</fullName>
    </submittedName>
</protein>
<evidence type="ECO:0000313" key="1">
    <source>
        <dbReference type="EMBL" id="TDO98128.1"/>
    </source>
</evidence>
<dbReference type="Proteomes" id="UP000294656">
    <property type="component" value="Unassembled WGS sequence"/>
</dbReference>
<reference evidence="1 2" key="1">
    <citation type="submission" date="2019-03" db="EMBL/GenBank/DDBJ databases">
        <title>Genomic Encyclopedia of Type Strains, Phase III (KMG-III): the genomes of soil and plant-associated and newly described type strains.</title>
        <authorList>
            <person name="Whitman W."/>
        </authorList>
    </citation>
    <scope>NUCLEOTIDE SEQUENCE [LARGE SCALE GENOMIC DNA]</scope>
    <source>
        <strain evidence="1 2">CECT 7378</strain>
    </source>
</reference>
<dbReference type="InterPro" id="IPR044691">
    <property type="entry name" value="DCC1_Trx"/>
</dbReference>
<gene>
    <name evidence="1" type="ORF">DFP79_1761</name>
</gene>
<dbReference type="OrthoDB" id="5294764at2"/>